<evidence type="ECO:0000313" key="1">
    <source>
        <dbReference type="EMBL" id="CAF1930089.1"/>
    </source>
</evidence>
<dbReference type="AlphaFoldDB" id="A0A816L2R3"/>
<accession>A0A816L2R3</accession>
<reference evidence="1" key="1">
    <citation type="submission" date="2021-01" db="EMBL/GenBank/DDBJ databases">
        <authorList>
            <consortium name="Genoscope - CEA"/>
            <person name="William W."/>
        </authorList>
    </citation>
    <scope>NUCLEOTIDE SEQUENCE</scope>
</reference>
<dbReference type="EMBL" id="HG994369">
    <property type="protein sequence ID" value="CAF1930089.1"/>
    <property type="molecule type" value="Genomic_DNA"/>
</dbReference>
<proteinExistence type="predicted"/>
<sequence>MHSGSHGGGGSGYWSGGCGGYGYEGGGYSSGGGGYSIGGGGGGYSGGKRHESEGVGYGGGCRDGSGYPGGGCGCYGHVGGYSGVEVVTREEDEVVVDTVDVEVMRVEDKKVKAMVEKGSREKLIRNII</sequence>
<name>A0A816L2R3_BRANA</name>
<protein>
    <submittedName>
        <fullName evidence="1">(rape) hypothetical protein</fullName>
    </submittedName>
</protein>
<gene>
    <name evidence="1" type="ORF">DARMORV10_C05P36800.1</name>
</gene>
<organism evidence="1">
    <name type="scientific">Brassica napus</name>
    <name type="common">Rape</name>
    <dbReference type="NCBI Taxonomy" id="3708"/>
    <lineage>
        <taxon>Eukaryota</taxon>
        <taxon>Viridiplantae</taxon>
        <taxon>Streptophyta</taxon>
        <taxon>Embryophyta</taxon>
        <taxon>Tracheophyta</taxon>
        <taxon>Spermatophyta</taxon>
        <taxon>Magnoliopsida</taxon>
        <taxon>eudicotyledons</taxon>
        <taxon>Gunneridae</taxon>
        <taxon>Pentapetalae</taxon>
        <taxon>rosids</taxon>
        <taxon>malvids</taxon>
        <taxon>Brassicales</taxon>
        <taxon>Brassicaceae</taxon>
        <taxon>Brassiceae</taxon>
        <taxon>Brassica</taxon>
    </lineage>
</organism>
<dbReference type="Proteomes" id="UP001295469">
    <property type="component" value="Chromosome C05"/>
</dbReference>